<name>A0A176YLR8_9BRAD</name>
<dbReference type="Proteomes" id="UP000076959">
    <property type="component" value="Unassembled WGS sequence"/>
</dbReference>
<evidence type="ECO:0000256" key="2">
    <source>
        <dbReference type="ARBA" id="ARBA00022729"/>
    </source>
</evidence>
<keyword evidence="9" id="KW-1185">Reference proteome</keyword>
<dbReference type="AlphaFoldDB" id="A0A176YLR8"/>
<evidence type="ECO:0000256" key="5">
    <source>
        <dbReference type="ARBA" id="ARBA00038306"/>
    </source>
</evidence>
<evidence type="ECO:0000256" key="4">
    <source>
        <dbReference type="ARBA" id="ARBA00023237"/>
    </source>
</evidence>
<proteinExistence type="inferred from homology"/>
<evidence type="ECO:0000256" key="1">
    <source>
        <dbReference type="ARBA" id="ARBA00004442"/>
    </source>
</evidence>
<comment type="similarity">
    <text evidence="5">Belongs to the Omp25/RopB family.</text>
</comment>
<dbReference type="STRING" id="1505087.AYJ54_18200"/>
<evidence type="ECO:0000259" key="7">
    <source>
        <dbReference type="Pfam" id="PF13505"/>
    </source>
</evidence>
<dbReference type="EMBL" id="LUUB01000071">
    <property type="protein sequence ID" value="OAF06993.1"/>
    <property type="molecule type" value="Genomic_DNA"/>
</dbReference>
<evidence type="ECO:0000313" key="8">
    <source>
        <dbReference type="EMBL" id="OAF06993.1"/>
    </source>
</evidence>
<feature type="domain" description="Outer membrane protein beta-barrel" evidence="7">
    <location>
        <begin position="27"/>
        <end position="260"/>
    </location>
</feature>
<dbReference type="OrthoDB" id="9815357at2"/>
<dbReference type="InterPro" id="IPR027385">
    <property type="entry name" value="Beta-barrel_OMP"/>
</dbReference>
<evidence type="ECO:0000313" key="9">
    <source>
        <dbReference type="Proteomes" id="UP000076959"/>
    </source>
</evidence>
<comment type="subcellular location">
    <subcellularLocation>
        <location evidence="1">Cell outer membrane</location>
    </subcellularLocation>
</comment>
<feature type="chain" id="PRO_5008054760" description="Outer membrane protein beta-barrel domain-containing protein" evidence="6">
    <location>
        <begin position="22"/>
        <end position="270"/>
    </location>
</feature>
<dbReference type="InterPro" id="IPR051692">
    <property type="entry name" value="OMP-like"/>
</dbReference>
<accession>A0A176YLR8</accession>
<sequence>MKNLFSTTIAFAFLTVGSAGAADLSAAPVYKAPVVAPAAFSWTGWYVGVNAGWAWNDSTDTITAANAAAQGFVTFSDIATSLPLSSNGFIGGGQAGYNWQVTPMWVLGFESDIQWADIKKTVSLPGPNDPSRIMTGSEKLDWFGTVRGRVGVAPWDRSLLYVTGGLAYGQVNLSTALTRTSGCGGNNCQAGSATETRFGWTVGAGLEWAFVKDWSFKAEYLHYDLGSISHVMTDPFFPAIFNASADLKGNIARVGLNYRFGSGGPVVAKY</sequence>
<evidence type="ECO:0000256" key="6">
    <source>
        <dbReference type="SAM" id="SignalP"/>
    </source>
</evidence>
<dbReference type="Gene3D" id="2.40.160.20">
    <property type="match status" value="1"/>
</dbReference>
<dbReference type="RefSeq" id="WP_063702416.1">
    <property type="nucleotide sequence ID" value="NZ_LUUB01000071.1"/>
</dbReference>
<protein>
    <recommendedName>
        <fullName evidence="7">Outer membrane protein beta-barrel domain-containing protein</fullName>
    </recommendedName>
</protein>
<dbReference type="PANTHER" id="PTHR34001:SF3">
    <property type="entry name" value="BLL7405 PROTEIN"/>
    <property type="match status" value="1"/>
</dbReference>
<dbReference type="InterPro" id="IPR011250">
    <property type="entry name" value="OMP/PagP_B-barrel"/>
</dbReference>
<comment type="caution">
    <text evidence="8">The sequence shown here is derived from an EMBL/GenBank/DDBJ whole genome shotgun (WGS) entry which is preliminary data.</text>
</comment>
<dbReference type="PANTHER" id="PTHR34001">
    <property type="entry name" value="BLL7405 PROTEIN"/>
    <property type="match status" value="1"/>
</dbReference>
<keyword evidence="3" id="KW-0472">Membrane</keyword>
<keyword evidence="2 6" id="KW-0732">Signal</keyword>
<feature type="signal peptide" evidence="6">
    <location>
        <begin position="1"/>
        <end position="21"/>
    </location>
</feature>
<dbReference type="GO" id="GO:0009279">
    <property type="term" value="C:cell outer membrane"/>
    <property type="evidence" value="ECO:0007669"/>
    <property type="project" value="UniProtKB-SubCell"/>
</dbReference>
<dbReference type="Pfam" id="PF13505">
    <property type="entry name" value="OMP_b-brl"/>
    <property type="match status" value="1"/>
</dbReference>
<reference evidence="8 9" key="1">
    <citation type="submission" date="2016-03" db="EMBL/GenBank/DDBJ databases">
        <title>Draft Genome Sequence of the Strain BR 10245 (Bradyrhizobium sp.) isolated from nodules of Centrolobium paraense.</title>
        <authorList>
            <person name="Simoes-Araujo J.L.Sr."/>
            <person name="Barauna A.C."/>
            <person name="Silva K."/>
            <person name="Zilli J.E."/>
        </authorList>
    </citation>
    <scope>NUCLEOTIDE SEQUENCE [LARGE SCALE GENOMIC DNA]</scope>
    <source>
        <strain evidence="8 9">BR 10245</strain>
    </source>
</reference>
<organism evidence="8 9">
    <name type="scientific">Bradyrhizobium centrolobii</name>
    <dbReference type="NCBI Taxonomy" id="1505087"/>
    <lineage>
        <taxon>Bacteria</taxon>
        <taxon>Pseudomonadati</taxon>
        <taxon>Pseudomonadota</taxon>
        <taxon>Alphaproteobacteria</taxon>
        <taxon>Hyphomicrobiales</taxon>
        <taxon>Nitrobacteraceae</taxon>
        <taxon>Bradyrhizobium</taxon>
    </lineage>
</organism>
<dbReference type="SUPFAM" id="SSF56925">
    <property type="entry name" value="OMPA-like"/>
    <property type="match status" value="1"/>
</dbReference>
<evidence type="ECO:0000256" key="3">
    <source>
        <dbReference type="ARBA" id="ARBA00023136"/>
    </source>
</evidence>
<gene>
    <name evidence="8" type="ORF">AYJ54_18200</name>
</gene>
<keyword evidence="4" id="KW-0998">Cell outer membrane</keyword>